<name>A0A0F9EPN0_9ZZZZ</name>
<evidence type="ECO:0008006" key="2">
    <source>
        <dbReference type="Google" id="ProtNLM"/>
    </source>
</evidence>
<dbReference type="SUPFAM" id="SSF52402">
    <property type="entry name" value="Adenine nucleotide alpha hydrolases-like"/>
    <property type="match status" value="1"/>
</dbReference>
<evidence type="ECO:0000313" key="1">
    <source>
        <dbReference type="EMBL" id="KKL76004.1"/>
    </source>
</evidence>
<protein>
    <recommendedName>
        <fullName evidence="2">Phosphoadenosine phosphosulphate reductase domain-containing protein</fullName>
    </recommendedName>
</protein>
<gene>
    <name evidence="1" type="ORF">LCGC14_2049170</name>
</gene>
<sequence length="264" mass="31551">MEVQTDLEKWLFKEDMKVFDYYFKDINFDIELLESYKKIYVLVSGGFDSTLLAEWISYHYPNKTYFVNCFNPYESSDVLDYYSKKDNFISIRPKKGDNLNYGSVLRESFMKLPEARKLRAEKKYHKKIFPCCYHIKHKHFYSSKIFKEEGSVIISGIKRGDGSQRRIWLLQMSRGTNPRNQSSGKPTFLHRHTRGELYCYPFRDHTTRELDEEIKELLWDKFPTLKHSGCKICPVLVLFNLKREGKRYECSVDYAKKLGVWEEI</sequence>
<dbReference type="Gene3D" id="3.40.50.620">
    <property type="entry name" value="HUPs"/>
    <property type="match status" value="1"/>
</dbReference>
<comment type="caution">
    <text evidence="1">The sequence shown here is derived from an EMBL/GenBank/DDBJ whole genome shotgun (WGS) entry which is preliminary data.</text>
</comment>
<proteinExistence type="predicted"/>
<accession>A0A0F9EPN0</accession>
<reference evidence="1" key="1">
    <citation type="journal article" date="2015" name="Nature">
        <title>Complex archaea that bridge the gap between prokaryotes and eukaryotes.</title>
        <authorList>
            <person name="Spang A."/>
            <person name="Saw J.H."/>
            <person name="Jorgensen S.L."/>
            <person name="Zaremba-Niedzwiedzka K."/>
            <person name="Martijn J."/>
            <person name="Lind A.E."/>
            <person name="van Eijk R."/>
            <person name="Schleper C."/>
            <person name="Guy L."/>
            <person name="Ettema T.J."/>
        </authorList>
    </citation>
    <scope>NUCLEOTIDE SEQUENCE</scope>
</reference>
<dbReference type="EMBL" id="LAZR01024186">
    <property type="protein sequence ID" value="KKL76004.1"/>
    <property type="molecule type" value="Genomic_DNA"/>
</dbReference>
<dbReference type="InterPro" id="IPR014729">
    <property type="entry name" value="Rossmann-like_a/b/a_fold"/>
</dbReference>
<organism evidence="1">
    <name type="scientific">marine sediment metagenome</name>
    <dbReference type="NCBI Taxonomy" id="412755"/>
    <lineage>
        <taxon>unclassified sequences</taxon>
        <taxon>metagenomes</taxon>
        <taxon>ecological metagenomes</taxon>
    </lineage>
</organism>
<dbReference type="AlphaFoldDB" id="A0A0F9EPN0"/>